<organism evidence="6">
    <name type="scientific">Heterosigma akashiwo</name>
    <name type="common">Chromophytic alga</name>
    <name type="synonym">Heterosigma carterae</name>
    <dbReference type="NCBI Taxonomy" id="2829"/>
    <lineage>
        <taxon>Eukaryota</taxon>
        <taxon>Sar</taxon>
        <taxon>Stramenopiles</taxon>
        <taxon>Ochrophyta</taxon>
        <taxon>Raphidophyceae</taxon>
        <taxon>Chattonellales</taxon>
        <taxon>Chattonellaceae</taxon>
        <taxon>Heterosigma</taxon>
    </lineage>
</organism>
<dbReference type="InterPro" id="IPR027417">
    <property type="entry name" value="P-loop_NTPase"/>
</dbReference>
<name>A0A7S4D5T7_HETAK</name>
<reference evidence="6" key="1">
    <citation type="submission" date="2021-01" db="EMBL/GenBank/DDBJ databases">
        <authorList>
            <person name="Corre E."/>
            <person name="Pelletier E."/>
            <person name="Niang G."/>
            <person name="Scheremetjew M."/>
            <person name="Finn R."/>
            <person name="Kale V."/>
            <person name="Holt S."/>
            <person name="Cochrane G."/>
            <person name="Meng A."/>
            <person name="Brown T."/>
            <person name="Cohen L."/>
        </authorList>
    </citation>
    <scope>NUCLEOTIDE SEQUENCE</scope>
    <source>
        <strain evidence="6">CCMP3107</strain>
    </source>
</reference>
<feature type="active site" description="For sulfotransferase activity" evidence="3">
    <location>
        <position position="177"/>
    </location>
</feature>
<gene>
    <name evidence="6" type="ORF">HAKA00212_LOCUS8988</name>
</gene>
<feature type="binding site" evidence="4">
    <location>
        <position position="278"/>
    </location>
    <ligand>
        <name>3'-phosphoadenylyl sulfate</name>
        <dbReference type="ChEBI" id="CHEBI:58339"/>
    </ligand>
</feature>
<dbReference type="InterPro" id="IPR037359">
    <property type="entry name" value="NST/OST"/>
</dbReference>
<dbReference type="PANTHER" id="PTHR10605:SF56">
    <property type="entry name" value="BIFUNCTIONAL HEPARAN SULFATE N-DEACETYLASE_N-SULFOTRANSFERASE"/>
    <property type="match status" value="1"/>
</dbReference>
<evidence type="ECO:0000259" key="5">
    <source>
        <dbReference type="Pfam" id="PF00685"/>
    </source>
</evidence>
<protein>
    <recommendedName>
        <fullName evidence="5">Sulfotransferase domain-containing protein</fullName>
    </recommendedName>
</protein>
<dbReference type="AlphaFoldDB" id="A0A7S4D5T7"/>
<keyword evidence="1" id="KW-0808">Transferase</keyword>
<dbReference type="Pfam" id="PF00685">
    <property type="entry name" value="Sulfotransfer_1"/>
    <property type="match status" value="1"/>
</dbReference>
<proteinExistence type="predicted"/>
<accession>A0A7S4D5T7</accession>
<evidence type="ECO:0000256" key="4">
    <source>
        <dbReference type="PIRSR" id="PIRSR637359-2"/>
    </source>
</evidence>
<feature type="binding site" evidence="4">
    <location>
        <position position="270"/>
    </location>
    <ligand>
        <name>3'-phosphoadenylyl sulfate</name>
        <dbReference type="ChEBI" id="CHEBI:58339"/>
    </ligand>
</feature>
<sequence length="455" mass="51365">MYFEKRSPILKCVLERYDAGVVEACARREGGGGGALCVQQALGQCEEEVNFVNRLEDSEAIKWFNCKASEVQQALDSASSTDLNLVHAIQDQKVSAFWLGPNATSGLWLEPHPGSIGEIALQHARASADRWDGRQNDPSCPTVCSRYDTTSHKENSKEILAGKANCAPGVIVPGTQKGASTFLFHAISSHPQVLQPLRGAHGFKETGRYMPDKGFGDFKLGVRVQGFPYIEEDENFISGDGTVIYMSANKKIAEYVYRDNPNCKIVFALRNPTERAFSDYRFMYHAFKSQSFNSIASSAIPELKPCFDHFQNHWAPGNQNQKEYEQKGIDTFYSGRCGRSLGHGLVKKGLYYFQVLHFINIFGRENVMVVDAGEMKRDQRTVLNRLVKFLGLCEYDYSQLRGEENVTPVKVRDAHKMTAETHQALQHFFEPFNQRLYRLMAIDYGWEGDTFKVKK</sequence>
<dbReference type="GO" id="GO:0008146">
    <property type="term" value="F:sulfotransferase activity"/>
    <property type="evidence" value="ECO:0007669"/>
    <property type="project" value="InterPro"/>
</dbReference>
<evidence type="ECO:0000256" key="3">
    <source>
        <dbReference type="PIRSR" id="PIRSR637359-1"/>
    </source>
</evidence>
<dbReference type="PANTHER" id="PTHR10605">
    <property type="entry name" value="HEPARAN SULFATE SULFOTRANSFERASE"/>
    <property type="match status" value="1"/>
</dbReference>
<dbReference type="InterPro" id="IPR000863">
    <property type="entry name" value="Sulfotransferase_dom"/>
</dbReference>
<evidence type="ECO:0000256" key="1">
    <source>
        <dbReference type="ARBA" id="ARBA00022679"/>
    </source>
</evidence>
<dbReference type="EMBL" id="HBIU01019348">
    <property type="protein sequence ID" value="CAE0630292.1"/>
    <property type="molecule type" value="Transcribed_RNA"/>
</dbReference>
<dbReference type="SUPFAM" id="SSF52540">
    <property type="entry name" value="P-loop containing nucleoside triphosphate hydrolases"/>
    <property type="match status" value="1"/>
</dbReference>
<feature type="domain" description="Sulfotransferase" evidence="5">
    <location>
        <begin position="260"/>
        <end position="392"/>
    </location>
</feature>
<evidence type="ECO:0000313" key="6">
    <source>
        <dbReference type="EMBL" id="CAE0630292.1"/>
    </source>
</evidence>
<evidence type="ECO:0000256" key="2">
    <source>
        <dbReference type="ARBA" id="ARBA00023180"/>
    </source>
</evidence>
<dbReference type="Gene3D" id="3.40.50.300">
    <property type="entry name" value="P-loop containing nucleotide triphosphate hydrolases"/>
    <property type="match status" value="1"/>
</dbReference>
<keyword evidence="2" id="KW-0325">Glycoprotein</keyword>